<protein>
    <recommendedName>
        <fullName evidence="4">ARID domain-containing protein</fullName>
    </recommendedName>
</protein>
<dbReference type="Pfam" id="PF09441">
    <property type="entry name" value="Abp2"/>
    <property type="match status" value="1"/>
</dbReference>
<dbReference type="GO" id="GO:0003688">
    <property type="term" value="F:DNA replication origin binding"/>
    <property type="evidence" value="ECO:0007669"/>
    <property type="project" value="TreeGrafter"/>
</dbReference>
<feature type="non-terminal residue" evidence="2">
    <location>
        <position position="1"/>
    </location>
</feature>
<dbReference type="PANTHER" id="PTHR42048">
    <property type="entry name" value="ARS-BINDING PROTEIN 2"/>
    <property type="match status" value="1"/>
</dbReference>
<feature type="region of interest" description="Disordered" evidence="1">
    <location>
        <begin position="1"/>
        <end position="225"/>
    </location>
</feature>
<sequence length="349" mass="37256">MPTPTDPLDLALTSTQKDPLVAPKNGTSPTTPSPTTSLQPVSPTTTSSVHEPNSRAESYSPSPDTEMPQYLSHLKGGGGLAPRKQPPPTDPDATSASSSEGEQEDDPMDRGDDDEDEASDSNSTPLQTPSDIVMPAVTGTSGSVDERRGSSVGIPTGSGAMAKESAISGSPAGGAGGGSVNAEFHDGGEKTERRVPVGPGSRGNAAKSSKPISNHSPPNQTTAPGALLLGEATGVTRDNIVRLYESFLRKFHFKNPAAKHCRLTEHFAKFESPPKNQKRSFETYDLWGLIWEVGGVDGIKSWSDIARRLGFDPRGTNIAARIKDWMTYHHIHSFFDYLLQIPNDFFLHP</sequence>
<dbReference type="Proteomes" id="UP001212841">
    <property type="component" value="Unassembled WGS sequence"/>
</dbReference>
<feature type="compositionally biased region" description="Low complexity" evidence="1">
    <location>
        <begin position="27"/>
        <end position="48"/>
    </location>
</feature>
<evidence type="ECO:0000256" key="1">
    <source>
        <dbReference type="SAM" id="MobiDB-lite"/>
    </source>
</evidence>
<dbReference type="CDD" id="cd16100">
    <property type="entry name" value="ARID"/>
    <property type="match status" value="1"/>
</dbReference>
<keyword evidence="3" id="KW-1185">Reference proteome</keyword>
<dbReference type="PANTHER" id="PTHR42048:SF1">
    <property type="entry name" value="ARS-BINDING PROTEIN 2"/>
    <property type="match status" value="1"/>
</dbReference>
<evidence type="ECO:0008006" key="4">
    <source>
        <dbReference type="Google" id="ProtNLM"/>
    </source>
</evidence>
<reference evidence="2" key="1">
    <citation type="submission" date="2020-05" db="EMBL/GenBank/DDBJ databases">
        <title>Phylogenomic resolution of chytrid fungi.</title>
        <authorList>
            <person name="Stajich J.E."/>
            <person name="Amses K."/>
            <person name="Simmons R."/>
            <person name="Seto K."/>
            <person name="Myers J."/>
            <person name="Bonds A."/>
            <person name="Quandt C.A."/>
            <person name="Barry K."/>
            <person name="Liu P."/>
            <person name="Grigoriev I."/>
            <person name="Longcore J.E."/>
            <person name="James T.Y."/>
        </authorList>
    </citation>
    <scope>NUCLEOTIDE SEQUENCE</scope>
    <source>
        <strain evidence="2">JEL0318</strain>
    </source>
</reference>
<dbReference type="SUPFAM" id="SSF46774">
    <property type="entry name" value="ARID-like"/>
    <property type="match status" value="1"/>
</dbReference>
<proteinExistence type="predicted"/>
<dbReference type="InterPro" id="IPR018562">
    <property type="entry name" value="ARS-binding_2"/>
</dbReference>
<feature type="compositionally biased region" description="Acidic residues" evidence="1">
    <location>
        <begin position="101"/>
        <end position="119"/>
    </location>
</feature>
<dbReference type="AlphaFoldDB" id="A0AAD5X563"/>
<organism evidence="2 3">
    <name type="scientific">Rhizophlyctis rosea</name>
    <dbReference type="NCBI Taxonomy" id="64517"/>
    <lineage>
        <taxon>Eukaryota</taxon>
        <taxon>Fungi</taxon>
        <taxon>Fungi incertae sedis</taxon>
        <taxon>Chytridiomycota</taxon>
        <taxon>Chytridiomycota incertae sedis</taxon>
        <taxon>Chytridiomycetes</taxon>
        <taxon>Rhizophlyctidales</taxon>
        <taxon>Rhizophlyctidaceae</taxon>
        <taxon>Rhizophlyctis</taxon>
    </lineage>
</organism>
<dbReference type="InterPro" id="IPR036431">
    <property type="entry name" value="ARID_dom_sf"/>
</dbReference>
<gene>
    <name evidence="2" type="ORF">HK097_007502</name>
</gene>
<feature type="compositionally biased region" description="Polar residues" evidence="1">
    <location>
        <begin position="49"/>
        <end position="63"/>
    </location>
</feature>
<name>A0AAD5X563_9FUNG</name>
<dbReference type="EMBL" id="JADGJD010000390">
    <property type="protein sequence ID" value="KAJ3051489.1"/>
    <property type="molecule type" value="Genomic_DNA"/>
</dbReference>
<feature type="compositionally biased region" description="Polar residues" evidence="1">
    <location>
        <begin position="206"/>
        <end position="223"/>
    </location>
</feature>
<feature type="compositionally biased region" description="Basic and acidic residues" evidence="1">
    <location>
        <begin position="183"/>
        <end position="195"/>
    </location>
</feature>
<comment type="caution">
    <text evidence="2">The sequence shown here is derived from an EMBL/GenBank/DDBJ whole genome shotgun (WGS) entry which is preliminary data.</text>
</comment>
<evidence type="ECO:0000313" key="2">
    <source>
        <dbReference type="EMBL" id="KAJ3051489.1"/>
    </source>
</evidence>
<accession>A0AAD5X563</accession>
<evidence type="ECO:0000313" key="3">
    <source>
        <dbReference type="Proteomes" id="UP001212841"/>
    </source>
</evidence>
<feature type="compositionally biased region" description="Polar residues" evidence="1">
    <location>
        <begin position="121"/>
        <end position="130"/>
    </location>
</feature>